<protein>
    <recommendedName>
        <fullName evidence="2">Phage integrase SAM-like domain-containing protein</fullName>
    </recommendedName>
</protein>
<dbReference type="Gene3D" id="1.10.150.130">
    <property type="match status" value="1"/>
</dbReference>
<organism evidence="3 4">
    <name type="scientific">Bacteroides pyogenes JCM 6292</name>
    <dbReference type="NCBI Taxonomy" id="1235809"/>
    <lineage>
        <taxon>Bacteria</taxon>
        <taxon>Pseudomonadati</taxon>
        <taxon>Bacteroidota</taxon>
        <taxon>Bacteroidia</taxon>
        <taxon>Bacteroidales</taxon>
        <taxon>Bacteroidaceae</taxon>
        <taxon>Bacteroides</taxon>
    </lineage>
</organism>
<dbReference type="Proteomes" id="UP000018861">
    <property type="component" value="Unassembled WGS sequence"/>
</dbReference>
<evidence type="ECO:0000259" key="2">
    <source>
        <dbReference type="Pfam" id="PF13102"/>
    </source>
</evidence>
<dbReference type="InterPro" id="IPR025269">
    <property type="entry name" value="SAM-like_dom"/>
</dbReference>
<name>W4PBB5_9BACE</name>
<evidence type="ECO:0000256" key="1">
    <source>
        <dbReference type="ARBA" id="ARBA00023125"/>
    </source>
</evidence>
<reference evidence="3 4" key="1">
    <citation type="journal article" date="2014" name="Genome Announc.">
        <title>Draft Genome Sequences of Three Strains of Bacteroides pyogenes Isolated from a Cat and Swine.</title>
        <authorList>
            <person name="Sakamoto M."/>
            <person name="Oshima K."/>
            <person name="Suda W."/>
            <person name="Kitamura K."/>
            <person name="Iida T."/>
            <person name="Hattori M."/>
            <person name="Ohkuma M."/>
        </authorList>
    </citation>
    <scope>NUCLEOTIDE SEQUENCE [LARGE SCALE GENOMIC DNA]</scope>
    <source>
        <strain evidence="3 4">JCM 6292</strain>
    </source>
</reference>
<feature type="domain" description="Phage integrase SAM-like" evidence="2">
    <location>
        <begin position="5"/>
        <end position="48"/>
    </location>
</feature>
<dbReference type="EMBL" id="BAIQ01000054">
    <property type="protein sequence ID" value="GAE17057.1"/>
    <property type="molecule type" value="Genomic_DNA"/>
</dbReference>
<evidence type="ECO:0000313" key="3">
    <source>
        <dbReference type="EMBL" id="GAE17057.1"/>
    </source>
</evidence>
<accession>W4PBB5</accession>
<comment type="caution">
    <text evidence="3">The sequence shown here is derived from an EMBL/GenBank/DDBJ whole genome shotgun (WGS) entry which is preliminary data.</text>
</comment>
<gene>
    <name evidence="3" type="ORF">JCM6292_3591</name>
</gene>
<dbReference type="GO" id="GO:0003677">
    <property type="term" value="F:DNA binding"/>
    <property type="evidence" value="ECO:0007669"/>
    <property type="project" value="UniProtKB-KW"/>
</dbReference>
<dbReference type="InterPro" id="IPR010998">
    <property type="entry name" value="Integrase_recombinase_N"/>
</dbReference>
<keyword evidence="1" id="KW-0238">DNA-binding</keyword>
<dbReference type="AlphaFoldDB" id="W4PBB5"/>
<proteinExistence type="predicted"/>
<evidence type="ECO:0000313" key="4">
    <source>
        <dbReference type="Proteomes" id="UP000018861"/>
    </source>
</evidence>
<sequence length="72" mass="8063">MYKCRWVSLFEGYLLSQGLSFNTVSTYLRLLRAVYNRGVRCGAAAYSPHLILSQKTAVDGRLITVNGSTYLV</sequence>
<dbReference type="Pfam" id="PF13102">
    <property type="entry name" value="Phage_int_SAM_5"/>
    <property type="match status" value="1"/>
</dbReference>